<dbReference type="AlphaFoldDB" id="A0AAW0AL76"/>
<dbReference type="InterPro" id="IPR046496">
    <property type="entry name" value="DUF6589"/>
</dbReference>
<evidence type="ECO:0000313" key="2">
    <source>
        <dbReference type="EMBL" id="KAK7013922.1"/>
    </source>
</evidence>
<keyword evidence="3" id="KW-1185">Reference proteome</keyword>
<protein>
    <recommendedName>
        <fullName evidence="1">DUF6589 domain-containing protein</fullName>
    </recommendedName>
</protein>
<evidence type="ECO:0000259" key="1">
    <source>
        <dbReference type="Pfam" id="PF20231"/>
    </source>
</evidence>
<name>A0AAW0AL76_9AGAR</name>
<dbReference type="Pfam" id="PF20231">
    <property type="entry name" value="DUF6589"/>
    <property type="match status" value="1"/>
</dbReference>
<organism evidence="2 3">
    <name type="scientific">Favolaschia claudopus</name>
    <dbReference type="NCBI Taxonomy" id="2862362"/>
    <lineage>
        <taxon>Eukaryota</taxon>
        <taxon>Fungi</taxon>
        <taxon>Dikarya</taxon>
        <taxon>Basidiomycota</taxon>
        <taxon>Agaricomycotina</taxon>
        <taxon>Agaricomycetes</taxon>
        <taxon>Agaricomycetidae</taxon>
        <taxon>Agaricales</taxon>
        <taxon>Marasmiineae</taxon>
        <taxon>Mycenaceae</taxon>
        <taxon>Favolaschia</taxon>
    </lineage>
</organism>
<dbReference type="Proteomes" id="UP001362999">
    <property type="component" value="Unassembled WGS sequence"/>
</dbReference>
<sequence>MEAEEQAKQAAGLRRAREAECTIKAQHVLADVLKPAEDGGYNFVDLEEFFQGVFRPGGDRNASLNISRYVGAHGAELAQTMFARSESAREDYISAELAGIYRHEGRAIQNILTRNSTTSVINLLNEFSMDQLVTELEIAAPWLWRALVIIAEPDESTRSERDSESRKHKDLVSATICALIGVMRSQKANDFQLVIGLFLLGSGASKREIEVLAHAGLSISYRSIIAIGHVKSLSEEGMGHVRQPIGESMCQIVWDNLNIAFRVASERLQAKSHLDNGTTVKAIPLFDPATGGNARHGTLPFSMKPPCERTLPVIDWTAEDALPSPQSAEELSALCFWQMQRLALEHVPGANTKLKEDFKDCPEIFQIPLHKTEQYPLPATHIDESTLEGICILRQLGLDDGALETHGLLFNDGDLLTDSLKEKVPVTLSNDLRQRISHRFGPDTPIASMRASVRRWGLFHAEMVGGRLTVNEHWGNANSLFPGGLWWEHNKLLKRKPITAGWSGKKATPWKPAHELLHISLPAHIVDGFRIHCGQDSVEKWAKTATIIEFKRVARIVFNKFHCYITARRGGPRLSLVEEEEEEYLTLFDRRRDNLKRDITLENSILYNRDALFYVFSRERRW</sequence>
<proteinExistence type="predicted"/>
<evidence type="ECO:0000313" key="3">
    <source>
        <dbReference type="Proteomes" id="UP001362999"/>
    </source>
</evidence>
<accession>A0AAW0AL76</accession>
<feature type="domain" description="DUF6589" evidence="1">
    <location>
        <begin position="318"/>
        <end position="615"/>
    </location>
</feature>
<gene>
    <name evidence="2" type="ORF">R3P38DRAFT_3575386</name>
</gene>
<dbReference type="EMBL" id="JAWWNJ010000058">
    <property type="protein sequence ID" value="KAK7013922.1"/>
    <property type="molecule type" value="Genomic_DNA"/>
</dbReference>
<reference evidence="2 3" key="1">
    <citation type="journal article" date="2024" name="J Genomics">
        <title>Draft genome sequencing and assembly of Favolaschia claudopus CIRM-BRFM 2984 isolated from oak limbs.</title>
        <authorList>
            <person name="Navarro D."/>
            <person name="Drula E."/>
            <person name="Chaduli D."/>
            <person name="Cazenave R."/>
            <person name="Ahrendt S."/>
            <person name="Wang J."/>
            <person name="Lipzen A."/>
            <person name="Daum C."/>
            <person name="Barry K."/>
            <person name="Grigoriev I.V."/>
            <person name="Favel A."/>
            <person name="Rosso M.N."/>
            <person name="Martin F."/>
        </authorList>
    </citation>
    <scope>NUCLEOTIDE SEQUENCE [LARGE SCALE GENOMIC DNA]</scope>
    <source>
        <strain evidence="2 3">CIRM-BRFM 2984</strain>
    </source>
</reference>
<comment type="caution">
    <text evidence="2">The sequence shown here is derived from an EMBL/GenBank/DDBJ whole genome shotgun (WGS) entry which is preliminary data.</text>
</comment>